<dbReference type="Proteomes" id="UP001549143">
    <property type="component" value="Unassembled WGS sequence"/>
</dbReference>
<keyword evidence="7" id="KW-0067">ATP-binding</keyword>
<dbReference type="InterPro" id="IPR005467">
    <property type="entry name" value="His_kinase_dom"/>
</dbReference>
<dbReference type="EMBL" id="JBEPMN010000001">
    <property type="protein sequence ID" value="MET3660108.1"/>
    <property type="molecule type" value="Genomic_DNA"/>
</dbReference>
<evidence type="ECO:0000313" key="11">
    <source>
        <dbReference type="Proteomes" id="UP001549143"/>
    </source>
</evidence>
<evidence type="ECO:0000256" key="4">
    <source>
        <dbReference type="ARBA" id="ARBA00022679"/>
    </source>
</evidence>
<dbReference type="SMART" id="SM00387">
    <property type="entry name" value="HATPase_c"/>
    <property type="match status" value="1"/>
</dbReference>
<organism evidence="10 11">
    <name type="scientific">Aquamicrobium ahrensii</name>
    <dbReference type="NCBI Taxonomy" id="469551"/>
    <lineage>
        <taxon>Bacteria</taxon>
        <taxon>Pseudomonadati</taxon>
        <taxon>Pseudomonadota</taxon>
        <taxon>Alphaproteobacteria</taxon>
        <taxon>Hyphomicrobiales</taxon>
        <taxon>Phyllobacteriaceae</taxon>
        <taxon>Aquamicrobium</taxon>
    </lineage>
</organism>
<evidence type="ECO:0000259" key="9">
    <source>
        <dbReference type="PROSITE" id="PS50109"/>
    </source>
</evidence>
<dbReference type="InterPro" id="IPR003661">
    <property type="entry name" value="HisK_dim/P_dom"/>
</dbReference>
<dbReference type="Gene3D" id="3.30.565.10">
    <property type="entry name" value="Histidine kinase-like ATPase, C-terminal domain"/>
    <property type="match status" value="1"/>
</dbReference>
<comment type="catalytic activity">
    <reaction evidence="1">
        <text>ATP + protein L-histidine = ADP + protein N-phospho-L-histidine.</text>
        <dbReference type="EC" id="2.7.13.3"/>
    </reaction>
</comment>
<dbReference type="InterPro" id="IPR004358">
    <property type="entry name" value="Sig_transdc_His_kin-like_C"/>
</dbReference>
<dbReference type="InterPro" id="IPR003594">
    <property type="entry name" value="HATPase_dom"/>
</dbReference>
<dbReference type="CDD" id="cd00082">
    <property type="entry name" value="HisKA"/>
    <property type="match status" value="1"/>
</dbReference>
<dbReference type="EC" id="2.7.13.3" evidence="2"/>
<reference evidence="10 11" key="1">
    <citation type="submission" date="2024-06" db="EMBL/GenBank/DDBJ databases">
        <title>Genomic Encyclopedia of Type Strains, Phase IV (KMG-IV): sequencing the most valuable type-strain genomes for metagenomic binning, comparative biology and taxonomic classification.</title>
        <authorList>
            <person name="Goeker M."/>
        </authorList>
    </citation>
    <scope>NUCLEOTIDE SEQUENCE [LARGE SCALE GENOMIC DNA]</scope>
    <source>
        <strain evidence="10 11">DSM 19730</strain>
    </source>
</reference>
<dbReference type="PANTHER" id="PTHR43065">
    <property type="entry name" value="SENSOR HISTIDINE KINASE"/>
    <property type="match status" value="1"/>
</dbReference>
<evidence type="ECO:0000256" key="8">
    <source>
        <dbReference type="ARBA" id="ARBA00023012"/>
    </source>
</evidence>
<keyword evidence="5" id="KW-0547">Nucleotide-binding</keyword>
<dbReference type="PROSITE" id="PS50109">
    <property type="entry name" value="HIS_KIN"/>
    <property type="match status" value="1"/>
</dbReference>
<proteinExistence type="predicted"/>
<keyword evidence="8" id="KW-0902">Two-component regulatory system</keyword>
<keyword evidence="6 10" id="KW-0418">Kinase</keyword>
<dbReference type="PANTHER" id="PTHR43065:SF10">
    <property type="entry name" value="PEROXIDE STRESS-ACTIVATED HISTIDINE KINASE MAK3"/>
    <property type="match status" value="1"/>
</dbReference>
<protein>
    <recommendedName>
        <fullName evidence="2">histidine kinase</fullName>
        <ecNumber evidence="2">2.7.13.3</ecNumber>
    </recommendedName>
</protein>
<evidence type="ECO:0000256" key="3">
    <source>
        <dbReference type="ARBA" id="ARBA00022553"/>
    </source>
</evidence>
<dbReference type="Gene3D" id="3.30.450.20">
    <property type="entry name" value="PAS domain"/>
    <property type="match status" value="1"/>
</dbReference>
<dbReference type="Gene3D" id="1.10.287.130">
    <property type="match status" value="1"/>
</dbReference>
<evidence type="ECO:0000313" key="10">
    <source>
        <dbReference type="EMBL" id="MET3660108.1"/>
    </source>
</evidence>
<dbReference type="PRINTS" id="PR00344">
    <property type="entry name" value="BCTRLSENSOR"/>
</dbReference>
<comment type="caution">
    <text evidence="10">The sequence shown here is derived from an EMBL/GenBank/DDBJ whole genome shotgun (WGS) entry which is preliminary data.</text>
</comment>
<evidence type="ECO:0000256" key="2">
    <source>
        <dbReference type="ARBA" id="ARBA00012438"/>
    </source>
</evidence>
<evidence type="ECO:0000256" key="1">
    <source>
        <dbReference type="ARBA" id="ARBA00000085"/>
    </source>
</evidence>
<dbReference type="InterPro" id="IPR036097">
    <property type="entry name" value="HisK_dim/P_sf"/>
</dbReference>
<dbReference type="InterPro" id="IPR036890">
    <property type="entry name" value="HATPase_C_sf"/>
</dbReference>
<dbReference type="GO" id="GO:0004673">
    <property type="term" value="F:protein histidine kinase activity"/>
    <property type="evidence" value="ECO:0007669"/>
    <property type="project" value="UniProtKB-EC"/>
</dbReference>
<evidence type="ECO:0000256" key="7">
    <source>
        <dbReference type="ARBA" id="ARBA00022840"/>
    </source>
</evidence>
<dbReference type="Pfam" id="PF00512">
    <property type="entry name" value="HisKA"/>
    <property type="match status" value="1"/>
</dbReference>
<dbReference type="SUPFAM" id="SSF55874">
    <property type="entry name" value="ATPase domain of HSP90 chaperone/DNA topoisomerase II/histidine kinase"/>
    <property type="match status" value="1"/>
</dbReference>
<sequence length="380" mass="41460">MSSIPIKSANAGDAAQILLNTIRRPVIMVDCEGYISFANVDAEDFFRSSASVLARSTLSKLIPFGSPLLALVDQVRERHAPVNEYRVDISSPRLGIEKVVDLYVAPVPEFPGSVAVMFQERSMADKIDRQMTHRGAARSVTGLAAMLAHEIKNPLSGIRGAAQLLEQSASDEDRGLTRLITEETDRIVALVDRMEIFSDERPIDRYPVNIHVVLDRVKAIAKNGFARGVTIAENYDPSLPPVYGNRDQLIQVFLNLIKNAAEAVGSDPLGEIVLTTAFRPGIRMSVPGTQERVSLPLEFCVRDNGPGVAEDLLPILFDPFITTKPNGSGLGLALVAKIVGEHGGIVECESNPRGTTFRVLMPAWKETTPDEQVPNEGRTR</sequence>
<dbReference type="RefSeq" id="WP_354150010.1">
    <property type="nucleotide sequence ID" value="NZ_JBEPMN010000001.1"/>
</dbReference>
<evidence type="ECO:0000256" key="5">
    <source>
        <dbReference type="ARBA" id="ARBA00022741"/>
    </source>
</evidence>
<accession>A0ABV2KJB0</accession>
<dbReference type="SUPFAM" id="SSF47384">
    <property type="entry name" value="Homodimeric domain of signal transducing histidine kinase"/>
    <property type="match status" value="1"/>
</dbReference>
<gene>
    <name evidence="10" type="ORF">ABID44_000408</name>
</gene>
<dbReference type="SMART" id="SM00388">
    <property type="entry name" value="HisKA"/>
    <property type="match status" value="1"/>
</dbReference>
<evidence type="ECO:0000256" key="6">
    <source>
        <dbReference type="ARBA" id="ARBA00022777"/>
    </source>
</evidence>
<keyword evidence="3" id="KW-0597">Phosphoprotein</keyword>
<feature type="domain" description="Histidine kinase" evidence="9">
    <location>
        <begin position="146"/>
        <end position="365"/>
    </location>
</feature>
<dbReference type="Pfam" id="PF02518">
    <property type="entry name" value="HATPase_c"/>
    <property type="match status" value="1"/>
</dbReference>
<name>A0ABV2KJB0_9HYPH</name>
<keyword evidence="4 10" id="KW-0808">Transferase</keyword>
<keyword evidence="11" id="KW-1185">Reference proteome</keyword>